<dbReference type="GO" id="GO:0160214">
    <property type="term" value="F:endoplasmic reticulum-plasma membrane adaptor activity"/>
    <property type="evidence" value="ECO:0007669"/>
    <property type="project" value="UniProtKB-ARBA"/>
</dbReference>
<dbReference type="Pfam" id="PF00635">
    <property type="entry name" value="Motile_Sperm"/>
    <property type="match status" value="1"/>
</dbReference>
<keyword evidence="10" id="KW-1185">Reference proteome</keyword>
<dbReference type="InterPro" id="IPR013783">
    <property type="entry name" value="Ig-like_fold"/>
</dbReference>
<comment type="subcellular location">
    <subcellularLocation>
        <location evidence="1">Membrane</location>
        <topology evidence="1">Single-pass type IV membrane protein</topology>
    </subcellularLocation>
</comment>
<dbReference type="GO" id="GO:0005886">
    <property type="term" value="C:plasma membrane"/>
    <property type="evidence" value="ECO:0007669"/>
    <property type="project" value="TreeGrafter"/>
</dbReference>
<evidence type="ECO:0000313" key="9">
    <source>
        <dbReference type="EMBL" id="ORX94014.1"/>
    </source>
</evidence>
<dbReference type="GO" id="GO:0160219">
    <property type="term" value="C:cortical endoplasmic reticulum membrane"/>
    <property type="evidence" value="ECO:0007669"/>
    <property type="project" value="UniProtKB-ARBA"/>
</dbReference>
<dbReference type="InParanoid" id="A0A1Y1Y8X3"/>
<evidence type="ECO:0000256" key="1">
    <source>
        <dbReference type="ARBA" id="ARBA00004211"/>
    </source>
</evidence>
<comment type="similarity">
    <text evidence="2">Belongs to the VAMP-associated protein (VAP) (TC 9.B.17) family.</text>
</comment>
<dbReference type="InterPro" id="IPR000535">
    <property type="entry name" value="MSP_dom"/>
</dbReference>
<dbReference type="PANTHER" id="PTHR10809:SF6">
    <property type="entry name" value="AT11025P-RELATED"/>
    <property type="match status" value="1"/>
</dbReference>
<dbReference type="GO" id="GO:0051685">
    <property type="term" value="P:maintenance of ER location"/>
    <property type="evidence" value="ECO:0007669"/>
    <property type="project" value="UniProtKB-ARBA"/>
</dbReference>
<proteinExistence type="inferred from homology"/>
<protein>
    <submittedName>
        <fullName evidence="9">VAMP-associated protein</fullName>
    </submittedName>
</protein>
<name>A0A1Y1Y8X3_9FUNG</name>
<gene>
    <name evidence="9" type="ORF">K493DRAFT_32899</name>
</gene>
<dbReference type="GO" id="GO:0033149">
    <property type="term" value="F:FFAT motif binding"/>
    <property type="evidence" value="ECO:0007669"/>
    <property type="project" value="TreeGrafter"/>
</dbReference>
<dbReference type="GO" id="GO:0090158">
    <property type="term" value="P:endoplasmic reticulum membrane organization"/>
    <property type="evidence" value="ECO:0007669"/>
    <property type="project" value="TreeGrafter"/>
</dbReference>
<feature type="compositionally biased region" description="Basic and acidic residues" evidence="6">
    <location>
        <begin position="200"/>
        <end position="218"/>
    </location>
</feature>
<evidence type="ECO:0000256" key="5">
    <source>
        <dbReference type="ARBA" id="ARBA00023136"/>
    </source>
</evidence>
<dbReference type="AlphaFoldDB" id="A0A1Y1Y8X3"/>
<evidence type="ECO:0000259" key="8">
    <source>
        <dbReference type="PROSITE" id="PS50202"/>
    </source>
</evidence>
<feature type="compositionally biased region" description="Polar residues" evidence="6">
    <location>
        <begin position="140"/>
        <end position="149"/>
    </location>
</feature>
<evidence type="ECO:0000256" key="4">
    <source>
        <dbReference type="ARBA" id="ARBA00022989"/>
    </source>
</evidence>
<dbReference type="GO" id="GO:0007009">
    <property type="term" value="P:plasma membrane organization"/>
    <property type="evidence" value="ECO:0007669"/>
    <property type="project" value="UniProtKB-ARBA"/>
</dbReference>
<dbReference type="PANTHER" id="PTHR10809">
    <property type="entry name" value="VESICLE-ASSOCIATED MEMBRANE PROTEIN-ASSOCIATED PROTEIN"/>
    <property type="match status" value="1"/>
</dbReference>
<dbReference type="EMBL" id="MCFE01000216">
    <property type="protein sequence ID" value="ORX94014.1"/>
    <property type="molecule type" value="Genomic_DNA"/>
</dbReference>
<dbReference type="GO" id="GO:0140506">
    <property type="term" value="F:endoplasmic reticulum-autophagosome adaptor activity"/>
    <property type="evidence" value="ECO:0007669"/>
    <property type="project" value="UniProtKB-ARBA"/>
</dbReference>
<dbReference type="GO" id="GO:0001786">
    <property type="term" value="F:phosphatidylserine binding"/>
    <property type="evidence" value="ECO:0007669"/>
    <property type="project" value="UniProtKB-ARBA"/>
</dbReference>
<evidence type="ECO:0000256" key="2">
    <source>
        <dbReference type="ARBA" id="ARBA00008932"/>
    </source>
</evidence>
<dbReference type="PIRSF" id="PIRSF019693">
    <property type="entry name" value="VAMP-associated"/>
    <property type="match status" value="1"/>
</dbReference>
<dbReference type="GO" id="GO:0061817">
    <property type="term" value="P:endoplasmic reticulum-plasma membrane tethering"/>
    <property type="evidence" value="ECO:0007669"/>
    <property type="project" value="TreeGrafter"/>
</dbReference>
<comment type="caution">
    <text evidence="9">The sequence shown here is derived from an EMBL/GenBank/DDBJ whole genome shotgun (WGS) entry which is preliminary data.</text>
</comment>
<dbReference type="PROSITE" id="PS50202">
    <property type="entry name" value="MSP"/>
    <property type="match status" value="1"/>
</dbReference>
<evidence type="ECO:0000256" key="6">
    <source>
        <dbReference type="SAM" id="MobiDB-lite"/>
    </source>
</evidence>
<dbReference type="GO" id="GO:1902647">
    <property type="term" value="P:negative regulation of 1-phosphatidyl-1D-myo-inositol 4,5-bisphosphate biosynthetic process"/>
    <property type="evidence" value="ECO:0007669"/>
    <property type="project" value="UniProtKB-ARBA"/>
</dbReference>
<feature type="domain" description="MSP" evidence="8">
    <location>
        <begin position="2"/>
        <end position="126"/>
    </location>
</feature>
<organism evidence="9 10">
    <name type="scientific">Basidiobolus meristosporus CBS 931.73</name>
    <dbReference type="NCBI Taxonomy" id="1314790"/>
    <lineage>
        <taxon>Eukaryota</taxon>
        <taxon>Fungi</taxon>
        <taxon>Fungi incertae sedis</taxon>
        <taxon>Zoopagomycota</taxon>
        <taxon>Entomophthoromycotina</taxon>
        <taxon>Basidiobolomycetes</taxon>
        <taxon>Basidiobolales</taxon>
        <taxon>Basidiobolaceae</taxon>
        <taxon>Basidiobolus</taxon>
    </lineage>
</organism>
<keyword evidence="3 7" id="KW-0812">Transmembrane</keyword>
<keyword evidence="4 7" id="KW-1133">Transmembrane helix</keyword>
<feature type="region of interest" description="Disordered" evidence="6">
    <location>
        <begin position="234"/>
        <end position="260"/>
    </location>
</feature>
<dbReference type="GO" id="GO:0061709">
    <property type="term" value="P:reticulophagy"/>
    <property type="evidence" value="ECO:0007669"/>
    <property type="project" value="UniProtKB-ARBA"/>
</dbReference>
<dbReference type="SUPFAM" id="SSF49354">
    <property type="entry name" value="PapD-like"/>
    <property type="match status" value="1"/>
</dbReference>
<dbReference type="FunFam" id="2.60.40.10:FF:000813">
    <property type="entry name" value="Vesicle-associated protein 1-1"/>
    <property type="match status" value="1"/>
</dbReference>
<feature type="compositionally biased region" description="Polar residues" evidence="6">
    <location>
        <begin position="184"/>
        <end position="195"/>
    </location>
</feature>
<evidence type="ECO:0000313" key="10">
    <source>
        <dbReference type="Proteomes" id="UP000193498"/>
    </source>
</evidence>
<dbReference type="GO" id="GO:0035091">
    <property type="term" value="F:phosphatidylinositol binding"/>
    <property type="evidence" value="ECO:0007669"/>
    <property type="project" value="UniProtKB-ARBA"/>
</dbReference>
<evidence type="ECO:0000256" key="3">
    <source>
        <dbReference type="ARBA" id="ARBA00022692"/>
    </source>
</evidence>
<feature type="transmembrane region" description="Helical" evidence="7">
    <location>
        <begin position="278"/>
        <end position="297"/>
    </location>
</feature>
<feature type="region of interest" description="Disordered" evidence="6">
    <location>
        <begin position="129"/>
        <end position="149"/>
    </location>
</feature>
<dbReference type="InterPro" id="IPR016763">
    <property type="entry name" value="VAP"/>
</dbReference>
<keyword evidence="5 7" id="KW-0472">Membrane</keyword>
<dbReference type="Proteomes" id="UP000193498">
    <property type="component" value="Unassembled WGS sequence"/>
</dbReference>
<evidence type="ECO:0000256" key="7">
    <source>
        <dbReference type="SAM" id="Phobius"/>
    </source>
</evidence>
<dbReference type="Gene3D" id="2.60.40.10">
    <property type="entry name" value="Immunoglobulins"/>
    <property type="match status" value="1"/>
</dbReference>
<sequence length="298" mass="33090">MSLQIEPATQLSFRRPLTTLTQDVLVLRNTSQEPVAFKVKTTAPKQYCVRPNAGRIESGQEVQVQVILQPLKEDPPLDFKCKDKFLVQSIAITPDKETQNLQELWSSIETADKSSINERKLRCSYLPPAGHEEERDINPLNDSQLPPSYQEITPATASLTQSSNASPIIGSPVESLTAIPSTLSDIPESTLSQAPLSKPETTREESAHVSPKQEDQDLKRQLIEAEAKIQRLESQLNQQSIRNRQPATSEKASKEVSAQKTHAQTHSLLLQPYSDQTFPLQLVLVISVASFLLGAVFF</sequence>
<accession>A0A1Y1Y8X3</accession>
<dbReference type="InterPro" id="IPR008962">
    <property type="entry name" value="PapD-like_sf"/>
</dbReference>
<dbReference type="OrthoDB" id="264603at2759"/>
<dbReference type="STRING" id="1314790.A0A1Y1Y8X3"/>
<reference evidence="9 10" key="1">
    <citation type="submission" date="2016-07" db="EMBL/GenBank/DDBJ databases">
        <title>Pervasive Adenine N6-methylation of Active Genes in Fungi.</title>
        <authorList>
            <consortium name="DOE Joint Genome Institute"/>
            <person name="Mondo S.J."/>
            <person name="Dannebaum R.O."/>
            <person name="Kuo R.C."/>
            <person name="Labutti K."/>
            <person name="Haridas S."/>
            <person name="Kuo A."/>
            <person name="Salamov A."/>
            <person name="Ahrendt S.R."/>
            <person name="Lipzen A."/>
            <person name="Sullivan W."/>
            <person name="Andreopoulos W.B."/>
            <person name="Clum A."/>
            <person name="Lindquist E."/>
            <person name="Daum C."/>
            <person name="Ramamoorthy G.K."/>
            <person name="Gryganskyi A."/>
            <person name="Culley D."/>
            <person name="Magnuson J.K."/>
            <person name="James T.Y."/>
            <person name="O'Malley M.A."/>
            <person name="Stajich J.E."/>
            <person name="Spatafora J.W."/>
            <person name="Visel A."/>
            <person name="Grigoriev I.V."/>
        </authorList>
    </citation>
    <scope>NUCLEOTIDE SEQUENCE [LARGE SCALE GENOMIC DNA]</scope>
    <source>
        <strain evidence="9 10">CBS 931.73</strain>
    </source>
</reference>
<feature type="region of interest" description="Disordered" evidence="6">
    <location>
        <begin position="184"/>
        <end position="218"/>
    </location>
</feature>
<dbReference type="FunCoup" id="A0A1Y1Y8X3">
    <property type="interactions" value="32"/>
</dbReference>